<dbReference type="InterPro" id="IPR013078">
    <property type="entry name" value="His_Pase_superF_clade-1"/>
</dbReference>
<evidence type="ECO:0000259" key="3">
    <source>
        <dbReference type="Pfam" id="PF01591"/>
    </source>
</evidence>
<dbReference type="Gene3D" id="3.40.50.300">
    <property type="entry name" value="P-loop containing nucleotide triphosphate hydrolases"/>
    <property type="match status" value="1"/>
</dbReference>
<evidence type="ECO:0000313" key="4">
    <source>
        <dbReference type="EMBL" id="GAA5796642.1"/>
    </source>
</evidence>
<organism evidence="4 5">
    <name type="scientific">Helicostylum pulchrum</name>
    <dbReference type="NCBI Taxonomy" id="562976"/>
    <lineage>
        <taxon>Eukaryota</taxon>
        <taxon>Fungi</taxon>
        <taxon>Fungi incertae sedis</taxon>
        <taxon>Mucoromycota</taxon>
        <taxon>Mucoromycotina</taxon>
        <taxon>Mucoromycetes</taxon>
        <taxon>Mucorales</taxon>
        <taxon>Mucorineae</taxon>
        <taxon>Mucoraceae</taxon>
        <taxon>Helicostylum</taxon>
    </lineage>
</organism>
<comment type="caution">
    <text evidence="4">The sequence shown here is derived from an EMBL/GenBank/DDBJ whole genome shotgun (WGS) entry which is preliminary data.</text>
</comment>
<dbReference type="Pfam" id="PF00300">
    <property type="entry name" value="His_Phos_1"/>
    <property type="match status" value="2"/>
</dbReference>
<dbReference type="InterPro" id="IPR013079">
    <property type="entry name" value="6Phosfructo_kin"/>
</dbReference>
<dbReference type="SUPFAM" id="SSF52540">
    <property type="entry name" value="P-loop containing nucleoside triphosphate hydrolases"/>
    <property type="match status" value="1"/>
</dbReference>
<dbReference type="PANTHER" id="PTHR10606:SF32">
    <property type="entry name" value="6-PHOSPHOFRUCTO-2-KINASE 1"/>
    <property type="match status" value="1"/>
</dbReference>
<dbReference type="PROSITE" id="PS00175">
    <property type="entry name" value="PG_MUTASE"/>
    <property type="match status" value="1"/>
</dbReference>
<dbReference type="EMBL" id="BAABUJ010000006">
    <property type="protein sequence ID" value="GAA5796642.1"/>
    <property type="molecule type" value="Genomic_DNA"/>
</dbReference>
<dbReference type="SUPFAM" id="SSF53254">
    <property type="entry name" value="Phosphoglycerate mutase-like"/>
    <property type="match status" value="1"/>
</dbReference>
<reference evidence="4 5" key="1">
    <citation type="submission" date="2024-04" db="EMBL/GenBank/DDBJ databases">
        <title>genome sequences of Mucor flavus KT1a and Helicostylum pulchrum KT1b strains isolation_sourced from the surface of a dry-aged beef.</title>
        <authorList>
            <person name="Toyotome T."/>
            <person name="Hosono M."/>
            <person name="Torimaru M."/>
            <person name="Fukuda K."/>
            <person name="Mikami N."/>
        </authorList>
    </citation>
    <scope>NUCLEOTIDE SEQUENCE [LARGE SCALE GENOMIC DNA]</scope>
    <source>
        <strain evidence="4 5">KT1b</strain>
    </source>
</reference>
<keyword evidence="2" id="KW-0067">ATP-binding</keyword>
<evidence type="ECO:0000256" key="2">
    <source>
        <dbReference type="ARBA" id="ARBA00022840"/>
    </source>
</evidence>
<dbReference type="InterPro" id="IPR027417">
    <property type="entry name" value="P-loop_NTPase"/>
</dbReference>
<gene>
    <name evidence="4" type="ORF">HPULCUR_002015</name>
</gene>
<dbReference type="PRINTS" id="PR00991">
    <property type="entry name" value="6PFRUCTKNASE"/>
</dbReference>
<sequence>MSFAADNENMNKLLRERRKTLPVVKVEQDLDEEHLPKRVLPILAAPYSPIPEGDELNIDEPVSPIEHATEPTVTPSWLQLAPEDNFINYTPSTRVRHSVGLDVPGAVHTITTPKFRTDRQLDSKLVVIMVGLPARGKSYLVKKLRRYLNWLQYETKVFNVGNMRRVVENSQDQSASFFDPNNQDMKRIRDEIALSVLEQLIGWLKDGGRVAIHDATNSTLARRKLLIDRLEREPEIRVLLIESVCTDQAMLERNFCLKLSGPDYKNKDPVKALADFRSRVANYEKAYQPIGDWEEENDIQFCKLINVGKKVIAYNISGYLSGQCIFYLMNFNLNERQIFVTRHGESEDNITGRIGGDAPLSEKGNKFAKALAKFVQSQRIKFACELASKESELESGGQPDFAKALQTTAKFCNSPFTIWTSMLKRSMQTAENFDPDDYDIKHIRFLNEINSGICEGMTYQEIQQTHPSEYRSRQANKLFYRYPGMGGESYIDVIHRLQPMIVELERMTQSCLIITHRVVMRILLGYLLDWTREEMPHMMVPIHTVYELRPKPYGTELKKWQYIEETDSFIEF</sequence>
<keyword evidence="1" id="KW-0547">Nucleotide-binding</keyword>
<keyword evidence="5" id="KW-1185">Reference proteome</keyword>
<accession>A0ABP9XRE5</accession>
<dbReference type="CDD" id="cd07067">
    <property type="entry name" value="HP_PGM_like"/>
    <property type="match status" value="1"/>
</dbReference>
<dbReference type="SMART" id="SM00855">
    <property type="entry name" value="PGAM"/>
    <property type="match status" value="1"/>
</dbReference>
<evidence type="ECO:0000313" key="5">
    <source>
        <dbReference type="Proteomes" id="UP001476247"/>
    </source>
</evidence>
<protein>
    <recommendedName>
        <fullName evidence="3">6-phosphofructo-2-kinase domain-containing protein</fullName>
    </recommendedName>
</protein>
<feature type="domain" description="6-phosphofructo-2-kinase" evidence="3">
    <location>
        <begin position="120"/>
        <end position="333"/>
    </location>
</feature>
<dbReference type="Pfam" id="PF01591">
    <property type="entry name" value="6PF2K"/>
    <property type="match status" value="1"/>
</dbReference>
<dbReference type="Gene3D" id="3.40.50.1240">
    <property type="entry name" value="Phosphoglycerate mutase-like"/>
    <property type="match status" value="1"/>
</dbReference>
<proteinExistence type="predicted"/>
<dbReference type="Proteomes" id="UP001476247">
    <property type="component" value="Unassembled WGS sequence"/>
</dbReference>
<dbReference type="InterPro" id="IPR001345">
    <property type="entry name" value="PG/BPGM_mutase_AS"/>
</dbReference>
<evidence type="ECO:0000256" key="1">
    <source>
        <dbReference type="ARBA" id="ARBA00022741"/>
    </source>
</evidence>
<dbReference type="InterPro" id="IPR029033">
    <property type="entry name" value="His_PPase_superfam"/>
</dbReference>
<dbReference type="PANTHER" id="PTHR10606">
    <property type="entry name" value="6-PHOSPHOFRUCTO-2-KINASE/FRUCTOSE-2,6-BISPHOSPHATASE"/>
    <property type="match status" value="1"/>
</dbReference>
<name>A0ABP9XRE5_9FUNG</name>
<dbReference type="InterPro" id="IPR003094">
    <property type="entry name" value="6Pfruct_kin"/>
</dbReference>
<dbReference type="PIRSF" id="PIRSF000709">
    <property type="entry name" value="6PFK_2-Ptase"/>
    <property type="match status" value="1"/>
</dbReference>